<dbReference type="InterPro" id="IPR037104">
    <property type="entry name" value="Annexin_sf"/>
</dbReference>
<evidence type="ECO:0000256" key="12">
    <source>
        <dbReference type="ARBA" id="ARBA00037210"/>
    </source>
</evidence>
<comment type="similarity">
    <text evidence="3 15">Belongs to the annexin family.</text>
</comment>
<proteinExistence type="inferred from homology"/>
<evidence type="ECO:0000256" key="15">
    <source>
        <dbReference type="RuleBase" id="RU003540"/>
    </source>
</evidence>
<evidence type="ECO:0000256" key="5">
    <source>
        <dbReference type="ARBA" id="ARBA00022525"/>
    </source>
</evidence>
<dbReference type="GO" id="GO:0012506">
    <property type="term" value="C:vesicle membrane"/>
    <property type="evidence" value="ECO:0007669"/>
    <property type="project" value="TreeGrafter"/>
</dbReference>
<dbReference type="AlphaFoldDB" id="A0A4Z2CQM7"/>
<dbReference type="FunFam" id="1.10.220.10:FF:000005">
    <property type="entry name" value="Annexin"/>
    <property type="match status" value="1"/>
</dbReference>
<keyword evidence="9 15" id="KW-0106">Calcium</keyword>
<dbReference type="PANTHER" id="PTHR10502">
    <property type="entry name" value="ANNEXIN"/>
    <property type="match status" value="1"/>
</dbReference>
<dbReference type="GO" id="GO:0043657">
    <property type="term" value="C:host cell"/>
    <property type="evidence" value="ECO:0007669"/>
    <property type="project" value="UniProtKB-SubCell"/>
</dbReference>
<keyword evidence="8 15" id="KW-0677">Repeat</keyword>
<dbReference type="PRINTS" id="PR00196">
    <property type="entry name" value="ANNEXIN"/>
</dbReference>
<organism evidence="16 17">
    <name type="scientific">Schistosoma japonicum</name>
    <name type="common">Blood fluke</name>
    <dbReference type="NCBI Taxonomy" id="6182"/>
    <lineage>
        <taxon>Eukaryota</taxon>
        <taxon>Metazoa</taxon>
        <taxon>Spiralia</taxon>
        <taxon>Lophotrochozoa</taxon>
        <taxon>Platyhelminthes</taxon>
        <taxon>Trematoda</taxon>
        <taxon>Digenea</taxon>
        <taxon>Strigeidida</taxon>
        <taxon>Schistosomatoidea</taxon>
        <taxon>Schistosomatidae</taxon>
        <taxon>Schistosoma</taxon>
    </lineage>
</organism>
<keyword evidence="7" id="KW-0479">Metal-binding</keyword>
<keyword evidence="6" id="KW-0597">Phosphoprotein</keyword>
<dbReference type="GO" id="GO:0005544">
    <property type="term" value="F:calcium-dependent phospholipid binding"/>
    <property type="evidence" value="ECO:0007669"/>
    <property type="project" value="UniProtKB-KW"/>
</dbReference>
<comment type="function">
    <text evidence="13">Involved in reproduction of the worm. Involved in host-parasite interaction. Delivered into the host cell by means of parasite exosomes. Binds to acidic phospholipid membranes in a calcium-dependent manner in vitro. Causes aggregation of liposomes in the presence of calcium, but not in its absence. Likely to promote membrane fusion. May provide structural integrity within the tegument.</text>
</comment>
<gene>
    <name evidence="16" type="ORF">EWB00_008346</name>
</gene>
<keyword evidence="5" id="KW-0964">Secreted</keyword>
<sequence>MNPNYTDLSAWNLDGLQQNLPNQDSCCPNNGGPGYPVGGQGFPVGGQGFPVGGNVYQDGQRNLGYGPGFQGGGPGYMGGNANCTSGYYPCPFPGGFAPSDPPGFRYSTQCGNNSGPMPNSACPTYPNNPTSQPSSYYPGVPCFGGNAGYSPQTPYQTTNESNKDCSGKTNQNICESNPNNEIYEPTVRDAANFDAEADCERLRKAMAGLGTNEKELIEVMAHRSTNQRVAIAKKYKALFGKELTSKFDSELSGHFYDCMVALCMSPAEFDARELRKAMRGAGTDEDVLIEILCSRTNQQLTEIKETYSRIFKGRCLEKDVKDETSGYFKRSCVALLQASRDENPNVDEARARKDAEDLYRAGEQRLGTDESKFLQILCSRSHAHLRSVFHHYSTIGKRDMESALKSEMSGDLLRTMLTAVRCTVNKQKYFAEKLRASMKGAGTDDPTLIRIVVGRCCIDLGRIKTEFLALTGKTLASWIHDDTSGDYRRLLLALVGP</sequence>
<dbReference type="GO" id="GO:0001786">
    <property type="term" value="F:phosphatidylserine binding"/>
    <property type="evidence" value="ECO:0007669"/>
    <property type="project" value="TreeGrafter"/>
</dbReference>
<dbReference type="PROSITE" id="PS00223">
    <property type="entry name" value="ANNEXIN_1"/>
    <property type="match status" value="2"/>
</dbReference>
<dbReference type="GO" id="GO:0005634">
    <property type="term" value="C:nucleus"/>
    <property type="evidence" value="ECO:0007669"/>
    <property type="project" value="TreeGrafter"/>
</dbReference>
<comment type="subunit">
    <text evidence="4">Homodimer.</text>
</comment>
<dbReference type="GO" id="GO:0005576">
    <property type="term" value="C:extracellular region"/>
    <property type="evidence" value="ECO:0007669"/>
    <property type="project" value="UniProtKB-SubCell"/>
</dbReference>
<evidence type="ECO:0000313" key="17">
    <source>
        <dbReference type="Proteomes" id="UP000311919"/>
    </source>
</evidence>
<comment type="caution">
    <text evidence="16">The sequence shown here is derived from an EMBL/GenBank/DDBJ whole genome shotgun (WGS) entry which is preliminary data.</text>
</comment>
<dbReference type="OrthoDB" id="37886at2759"/>
<comment type="domain">
    <text evidence="15">A pair of annexin repeats may form one binding site for calcium and phospholipid.</text>
</comment>
<dbReference type="GO" id="GO:0005509">
    <property type="term" value="F:calcium ion binding"/>
    <property type="evidence" value="ECO:0007669"/>
    <property type="project" value="InterPro"/>
</dbReference>
<dbReference type="SUPFAM" id="SSF47874">
    <property type="entry name" value="Annexin"/>
    <property type="match status" value="1"/>
</dbReference>
<comment type="function">
    <text evidence="12">Calcium/phospholipid-binding protein which promotes membrane fusion and is involved in exocytosis.</text>
</comment>
<dbReference type="EMBL" id="SKCS01000462">
    <property type="protein sequence ID" value="TNN06512.1"/>
    <property type="molecule type" value="Genomic_DNA"/>
</dbReference>
<evidence type="ECO:0000256" key="14">
    <source>
        <dbReference type="ARBA" id="ARBA00060393"/>
    </source>
</evidence>
<evidence type="ECO:0000256" key="9">
    <source>
        <dbReference type="ARBA" id="ARBA00022837"/>
    </source>
</evidence>
<evidence type="ECO:0000256" key="1">
    <source>
        <dbReference type="ARBA" id="ARBA00004340"/>
    </source>
</evidence>
<evidence type="ECO:0000256" key="7">
    <source>
        <dbReference type="ARBA" id="ARBA00022723"/>
    </source>
</evidence>
<dbReference type="SMART" id="SM00335">
    <property type="entry name" value="ANX"/>
    <property type="match status" value="4"/>
</dbReference>
<name>A0A4Z2CQM7_SCHJA</name>
<evidence type="ECO:0000256" key="4">
    <source>
        <dbReference type="ARBA" id="ARBA00011738"/>
    </source>
</evidence>
<dbReference type="PROSITE" id="PS51897">
    <property type="entry name" value="ANNEXIN_2"/>
    <property type="match status" value="4"/>
</dbReference>
<dbReference type="GO" id="GO:0005886">
    <property type="term" value="C:plasma membrane"/>
    <property type="evidence" value="ECO:0007669"/>
    <property type="project" value="TreeGrafter"/>
</dbReference>
<accession>A0A4Z2CQM7</accession>
<evidence type="ECO:0000256" key="6">
    <source>
        <dbReference type="ARBA" id="ARBA00022553"/>
    </source>
</evidence>
<dbReference type="FunFam" id="1.10.220.10:FF:000003">
    <property type="entry name" value="Annexin"/>
    <property type="match status" value="1"/>
</dbReference>
<evidence type="ECO:0000256" key="3">
    <source>
        <dbReference type="ARBA" id="ARBA00007831"/>
    </source>
</evidence>
<evidence type="ECO:0000256" key="2">
    <source>
        <dbReference type="ARBA" id="ARBA00004550"/>
    </source>
</evidence>
<dbReference type="STRING" id="6182.A0A4Z2CQM7"/>
<dbReference type="FunFam" id="1.10.220.10:FF:000001">
    <property type="entry name" value="Annexin"/>
    <property type="match status" value="1"/>
</dbReference>
<evidence type="ECO:0000256" key="10">
    <source>
        <dbReference type="ARBA" id="ARBA00023216"/>
    </source>
</evidence>
<keyword evidence="10 15" id="KW-0041">Annexin</keyword>
<dbReference type="PANTHER" id="PTHR10502:SF239">
    <property type="entry name" value="ANNEXIN A7"/>
    <property type="match status" value="1"/>
</dbReference>
<reference evidence="16 17" key="1">
    <citation type="submission" date="2019-03" db="EMBL/GenBank/DDBJ databases">
        <title>An improved genome assembly of the fluke Schistosoma japonicum.</title>
        <authorList>
            <person name="Hu W."/>
            <person name="Luo F."/>
            <person name="Yin M."/>
            <person name="Mo X."/>
            <person name="Sun C."/>
            <person name="Wu Q."/>
            <person name="Zhu B."/>
            <person name="Xiang M."/>
            <person name="Wang J."/>
            <person name="Wang Y."/>
            <person name="Zhang T."/>
            <person name="Xu B."/>
            <person name="Zheng H."/>
            <person name="Feng Z."/>
        </authorList>
    </citation>
    <scope>NUCLEOTIDE SEQUENCE [LARGE SCALE GENOMIC DNA]</scope>
    <source>
        <strain evidence="16">HuSjv2</strain>
        <tissue evidence="16">Worms</tissue>
    </source>
</reference>
<evidence type="ECO:0000256" key="13">
    <source>
        <dbReference type="ARBA" id="ARBA00059330"/>
    </source>
</evidence>
<dbReference type="Gene3D" id="1.10.220.10">
    <property type="entry name" value="Annexin"/>
    <property type="match status" value="4"/>
</dbReference>
<keyword evidence="11 15" id="KW-0111">Calcium/phospholipid-binding</keyword>
<keyword evidence="17" id="KW-1185">Reference proteome</keyword>
<protein>
    <recommendedName>
        <fullName evidence="15">Annexin</fullName>
    </recommendedName>
</protein>
<dbReference type="Pfam" id="PF00191">
    <property type="entry name" value="Annexin"/>
    <property type="match status" value="4"/>
</dbReference>
<dbReference type="InterPro" id="IPR001464">
    <property type="entry name" value="Annexin"/>
</dbReference>
<dbReference type="InterPro" id="IPR018502">
    <property type="entry name" value="Annexin_repeat"/>
</dbReference>
<evidence type="ECO:0000256" key="8">
    <source>
        <dbReference type="ARBA" id="ARBA00022737"/>
    </source>
</evidence>
<dbReference type="InterPro" id="IPR018252">
    <property type="entry name" value="Annexin_repeat_CS"/>
</dbReference>
<dbReference type="GO" id="GO:0005737">
    <property type="term" value="C:cytoplasm"/>
    <property type="evidence" value="ECO:0007669"/>
    <property type="project" value="TreeGrafter"/>
</dbReference>
<evidence type="ECO:0000313" key="16">
    <source>
        <dbReference type="EMBL" id="TNN06512.1"/>
    </source>
</evidence>
<dbReference type="Proteomes" id="UP000311919">
    <property type="component" value="Unassembled WGS sequence"/>
</dbReference>
<dbReference type="FunFam" id="1.10.220.10:FF:000002">
    <property type="entry name" value="Annexin"/>
    <property type="match status" value="1"/>
</dbReference>
<comment type="subcellular location">
    <subcellularLocation>
        <location evidence="1">Host cell</location>
    </subcellularLocation>
    <subcellularLocation>
        <location evidence="2">Secreted</location>
        <location evidence="2">Extracellular exosome</location>
    </subcellularLocation>
    <subcellularLocation>
        <location evidence="14">Tegument</location>
    </subcellularLocation>
</comment>
<evidence type="ECO:0000256" key="11">
    <source>
        <dbReference type="ARBA" id="ARBA00023302"/>
    </source>
</evidence>